<evidence type="ECO:0000313" key="3">
    <source>
        <dbReference type="Proteomes" id="UP000193862"/>
    </source>
</evidence>
<sequence>MILNDTMQRAWQFTQQGRDAGPDMVSSRTLSGRIFSGRVLSGVLAGAFLAVLPAFGATGSAQAASVADLAQAMQLETVIDIMALEGVKYGQDIEDQMFTSGGGAAWDQLVAELYDPERMRATVVAALETSLKAEAIDESVAFFDSALGQKITTLEVSAREAMMDDAVEAAALDSWASRAMQDSRAAQIDTFIEVNDVIDLNVIGALNANYAFYSGMAEGGALGAAVSEDDMLADVWSQEEDVRAETIDWSHAYLSLAYQPLSDDELAQYLAFSQTPAGQKLNLALFAAFDDMYLELSKGLGRGVAIFMAGEDL</sequence>
<dbReference type="InterPro" id="IPR018637">
    <property type="entry name" value="DUF2059"/>
</dbReference>
<keyword evidence="3" id="KW-1185">Reference proteome</keyword>
<protein>
    <recommendedName>
        <fullName evidence="1">DUF2059 domain-containing protein</fullName>
    </recommendedName>
</protein>
<organism evidence="2 3">
    <name type="scientific">Aquimixticola soesokkakensis</name>
    <dbReference type="NCBI Taxonomy" id="1519096"/>
    <lineage>
        <taxon>Bacteria</taxon>
        <taxon>Pseudomonadati</taxon>
        <taxon>Pseudomonadota</taxon>
        <taxon>Alphaproteobacteria</taxon>
        <taxon>Rhodobacterales</taxon>
        <taxon>Paracoccaceae</taxon>
        <taxon>Aquimixticola</taxon>
    </lineage>
</organism>
<gene>
    <name evidence="2" type="ORF">AQS8620_01582</name>
</gene>
<dbReference type="Pfam" id="PF09832">
    <property type="entry name" value="DUF2059"/>
    <property type="match status" value="1"/>
</dbReference>
<dbReference type="EMBL" id="FWFS01000005">
    <property type="protein sequence ID" value="SLN41234.1"/>
    <property type="molecule type" value="Genomic_DNA"/>
</dbReference>
<accession>A0A1Y5SMS5</accession>
<evidence type="ECO:0000313" key="2">
    <source>
        <dbReference type="EMBL" id="SLN41234.1"/>
    </source>
</evidence>
<reference evidence="2 3" key="1">
    <citation type="submission" date="2017-03" db="EMBL/GenBank/DDBJ databases">
        <authorList>
            <person name="Afonso C.L."/>
            <person name="Miller P.J."/>
            <person name="Scott M.A."/>
            <person name="Spackman E."/>
            <person name="Goraichik I."/>
            <person name="Dimitrov K.M."/>
            <person name="Suarez D.L."/>
            <person name="Swayne D.E."/>
        </authorList>
    </citation>
    <scope>NUCLEOTIDE SEQUENCE [LARGE SCALE GENOMIC DNA]</scope>
    <source>
        <strain evidence="2 3">CECT 8620</strain>
    </source>
</reference>
<dbReference type="AlphaFoldDB" id="A0A1Y5SMS5"/>
<feature type="domain" description="DUF2059" evidence="1">
    <location>
        <begin position="117"/>
        <end position="171"/>
    </location>
</feature>
<dbReference type="Proteomes" id="UP000193862">
    <property type="component" value="Unassembled WGS sequence"/>
</dbReference>
<evidence type="ECO:0000259" key="1">
    <source>
        <dbReference type="Pfam" id="PF09832"/>
    </source>
</evidence>
<proteinExistence type="predicted"/>
<name>A0A1Y5SMS5_9RHOB</name>